<evidence type="ECO:0000313" key="3">
    <source>
        <dbReference type="Proteomes" id="UP000691718"/>
    </source>
</evidence>
<dbReference type="Proteomes" id="UP000691718">
    <property type="component" value="Unassembled WGS sequence"/>
</dbReference>
<dbReference type="OrthoDB" id="6617753at2759"/>
<gene>
    <name evidence="2" type="ORF">PAPOLLO_LOCUS14239</name>
</gene>
<proteinExistence type="predicted"/>
<dbReference type="AlphaFoldDB" id="A0A8S3X5F6"/>
<evidence type="ECO:0000256" key="1">
    <source>
        <dbReference type="SAM" id="MobiDB-lite"/>
    </source>
</evidence>
<dbReference type="PANTHER" id="PTHR21505:SF8">
    <property type="entry name" value="DPT-YFP REPRESSOR BY OVEREXPRESSION, ISOFORM D-RELATED"/>
    <property type="match status" value="1"/>
</dbReference>
<keyword evidence="3" id="KW-1185">Reference proteome</keyword>
<organism evidence="2 3">
    <name type="scientific">Parnassius apollo</name>
    <name type="common">Apollo butterfly</name>
    <name type="synonym">Papilio apollo</name>
    <dbReference type="NCBI Taxonomy" id="110799"/>
    <lineage>
        <taxon>Eukaryota</taxon>
        <taxon>Metazoa</taxon>
        <taxon>Ecdysozoa</taxon>
        <taxon>Arthropoda</taxon>
        <taxon>Hexapoda</taxon>
        <taxon>Insecta</taxon>
        <taxon>Pterygota</taxon>
        <taxon>Neoptera</taxon>
        <taxon>Endopterygota</taxon>
        <taxon>Lepidoptera</taxon>
        <taxon>Glossata</taxon>
        <taxon>Ditrysia</taxon>
        <taxon>Papilionoidea</taxon>
        <taxon>Papilionidae</taxon>
        <taxon>Parnassiinae</taxon>
        <taxon>Parnassini</taxon>
        <taxon>Parnassius</taxon>
        <taxon>Parnassius</taxon>
    </lineage>
</organism>
<feature type="region of interest" description="Disordered" evidence="1">
    <location>
        <begin position="104"/>
        <end position="127"/>
    </location>
</feature>
<protein>
    <submittedName>
        <fullName evidence="2">(apollo) hypothetical protein</fullName>
    </submittedName>
</protein>
<evidence type="ECO:0000313" key="2">
    <source>
        <dbReference type="EMBL" id="CAG5003485.1"/>
    </source>
</evidence>
<reference evidence="2" key="1">
    <citation type="submission" date="2021-04" db="EMBL/GenBank/DDBJ databases">
        <authorList>
            <person name="Tunstrom K."/>
        </authorList>
    </citation>
    <scope>NUCLEOTIDE SEQUENCE</scope>
</reference>
<accession>A0A8S3X5F6</accession>
<feature type="compositionally biased region" description="Low complexity" evidence="1">
    <location>
        <begin position="106"/>
        <end position="117"/>
    </location>
</feature>
<dbReference type="EMBL" id="CAJQZP010000965">
    <property type="protein sequence ID" value="CAG5003485.1"/>
    <property type="molecule type" value="Genomic_DNA"/>
</dbReference>
<name>A0A8S3X5F6_PARAO</name>
<sequence length="257" mass="28947">MNALLELFKTKDPEANLDTVKKITTLRNCFKKEFNKVKVSERSGEGTAEIHVPKLWYYSEMLFLADVDVPRVSRSVDSILDDMPFEVGAEISDDENEANLSMNVQSPLSQSSGASSSRTQTRKTKAQADNVLAKIAKKLDEPPRAKQQYESFGEHIAEKLRNLPTMMATYCQKIFNDAIFMAETNNLTIDSHIVHHNSNQNNVNNSQMYLNPPNQNHYNSGILNNSVNQLGYSQQDHNILYEAFASAIADTHSDNTE</sequence>
<comment type="caution">
    <text evidence="2">The sequence shown here is derived from an EMBL/GenBank/DDBJ whole genome shotgun (WGS) entry which is preliminary data.</text>
</comment>
<dbReference type="PANTHER" id="PTHR21505">
    <property type="entry name" value="MADF DOMAIN-CONTAINING PROTEIN-RELATED"/>
    <property type="match status" value="1"/>
</dbReference>